<feature type="domain" description="Tyr recombinase" evidence="2">
    <location>
        <begin position="1"/>
        <end position="47"/>
    </location>
</feature>
<protein>
    <submittedName>
        <fullName evidence="3">Tyrosine-type recombinase/integrase</fullName>
    </submittedName>
</protein>
<dbReference type="SUPFAM" id="SSF56349">
    <property type="entry name" value="DNA breaking-rejoining enzymes"/>
    <property type="match status" value="1"/>
</dbReference>
<reference evidence="3 4" key="1">
    <citation type="submission" date="2020-10" db="EMBL/GenBank/DDBJ databases">
        <title>Connecting structure to function with the recovery of over 1000 high-quality activated sludge metagenome-assembled genomes encoding full-length rRNA genes using long-read sequencing.</title>
        <authorList>
            <person name="Singleton C.M."/>
            <person name="Petriglieri F."/>
            <person name="Kristensen J.M."/>
            <person name="Kirkegaard R.H."/>
            <person name="Michaelsen T.Y."/>
            <person name="Andersen M.H."/>
            <person name="Karst S.M."/>
            <person name="Dueholm M.S."/>
            <person name="Nielsen P.H."/>
            <person name="Albertsen M."/>
        </authorList>
    </citation>
    <scope>NUCLEOTIDE SEQUENCE [LARGE SCALE GENOMIC DNA]</scope>
    <source>
        <strain evidence="3">Fred_18-Q3-R57-64_BAT3C.720</strain>
    </source>
</reference>
<dbReference type="InterPro" id="IPR013762">
    <property type="entry name" value="Integrase-like_cat_sf"/>
</dbReference>
<gene>
    <name evidence="3" type="ORF">IPK02_16545</name>
</gene>
<dbReference type="Pfam" id="PF00589">
    <property type="entry name" value="Phage_integrase"/>
    <property type="match status" value="1"/>
</dbReference>
<evidence type="ECO:0000259" key="2">
    <source>
        <dbReference type="PROSITE" id="PS51898"/>
    </source>
</evidence>
<comment type="caution">
    <text evidence="3">The sequence shown here is derived from an EMBL/GenBank/DDBJ whole genome shotgun (WGS) entry which is preliminary data.</text>
</comment>
<evidence type="ECO:0000313" key="4">
    <source>
        <dbReference type="Proteomes" id="UP000706151"/>
    </source>
</evidence>
<accession>A0A935TCW0</accession>
<evidence type="ECO:0000313" key="3">
    <source>
        <dbReference type="EMBL" id="MBK7955419.1"/>
    </source>
</evidence>
<organism evidence="3 4">
    <name type="scientific">Candidatus Accumulibacter affinis</name>
    <dbReference type="NCBI Taxonomy" id="2954384"/>
    <lineage>
        <taxon>Bacteria</taxon>
        <taxon>Pseudomonadati</taxon>
        <taxon>Pseudomonadota</taxon>
        <taxon>Betaproteobacteria</taxon>
        <taxon>Candidatus Accumulibacter</taxon>
    </lineage>
</organism>
<dbReference type="GO" id="GO:0003677">
    <property type="term" value="F:DNA binding"/>
    <property type="evidence" value="ECO:0007669"/>
    <property type="project" value="InterPro"/>
</dbReference>
<dbReference type="Gene3D" id="1.10.443.10">
    <property type="entry name" value="Intergrase catalytic core"/>
    <property type="match status" value="1"/>
</dbReference>
<proteinExistence type="predicted"/>
<dbReference type="GO" id="GO:0006310">
    <property type="term" value="P:DNA recombination"/>
    <property type="evidence" value="ECO:0007669"/>
    <property type="project" value="UniProtKB-KW"/>
</dbReference>
<dbReference type="Proteomes" id="UP000706151">
    <property type="component" value="Unassembled WGS sequence"/>
</dbReference>
<dbReference type="PROSITE" id="PS51898">
    <property type="entry name" value="TYR_RECOMBINASE"/>
    <property type="match status" value="1"/>
</dbReference>
<name>A0A935TCW0_9PROT</name>
<evidence type="ECO:0000256" key="1">
    <source>
        <dbReference type="ARBA" id="ARBA00023172"/>
    </source>
</evidence>
<keyword evidence="1" id="KW-0233">DNA recombination</keyword>
<sequence length="54" mass="5799">MRHSCAAKLLADGLTLKEIGDHLGHRSASATMTYTKVDLGSLRQVADFDLGGLR</sequence>
<dbReference type="EMBL" id="JADJOT010000010">
    <property type="protein sequence ID" value="MBK7955419.1"/>
    <property type="molecule type" value="Genomic_DNA"/>
</dbReference>
<dbReference type="InterPro" id="IPR002104">
    <property type="entry name" value="Integrase_catalytic"/>
</dbReference>
<dbReference type="GO" id="GO:0015074">
    <property type="term" value="P:DNA integration"/>
    <property type="evidence" value="ECO:0007669"/>
    <property type="project" value="InterPro"/>
</dbReference>
<dbReference type="InterPro" id="IPR011010">
    <property type="entry name" value="DNA_brk_join_enz"/>
</dbReference>
<dbReference type="AlphaFoldDB" id="A0A935TCW0"/>